<dbReference type="GO" id="GO:0003677">
    <property type="term" value="F:DNA binding"/>
    <property type="evidence" value="ECO:0007669"/>
    <property type="project" value="InterPro"/>
</dbReference>
<evidence type="ECO:0000256" key="2">
    <source>
        <dbReference type="ARBA" id="ARBA00022840"/>
    </source>
</evidence>
<dbReference type="InterPro" id="IPR008824">
    <property type="entry name" value="RuvB-like_N"/>
</dbReference>
<comment type="caution">
    <text evidence="4">The sequence shown here is derived from an EMBL/GenBank/DDBJ whole genome shotgun (WGS) entry which is preliminary data.</text>
</comment>
<proteinExistence type="inferred from homology"/>
<evidence type="ECO:0000313" key="5">
    <source>
        <dbReference type="Proteomes" id="UP000182002"/>
    </source>
</evidence>
<keyword evidence="1" id="KW-0547">Nucleotide-binding</keyword>
<feature type="domain" description="AAA+ ATPase" evidence="3">
    <location>
        <begin position="53"/>
        <end position="184"/>
    </location>
</feature>
<dbReference type="PANTHER" id="PTHR42848">
    <property type="match status" value="1"/>
</dbReference>
<dbReference type="PANTHER" id="PTHR42848:SF1">
    <property type="entry name" value="HOLLIDAY JUNCTION BRANCH MIGRATION COMPLEX SUBUNIT RUVB"/>
    <property type="match status" value="1"/>
</dbReference>
<dbReference type="CDD" id="cd00009">
    <property type="entry name" value="AAA"/>
    <property type="match status" value="1"/>
</dbReference>
<evidence type="ECO:0000256" key="1">
    <source>
        <dbReference type="ARBA" id="ARBA00022741"/>
    </source>
</evidence>
<dbReference type="SMART" id="SM00382">
    <property type="entry name" value="AAA"/>
    <property type="match status" value="1"/>
</dbReference>
<dbReference type="NCBIfam" id="TIGR00635">
    <property type="entry name" value="ruvB"/>
    <property type="match status" value="1"/>
</dbReference>
<dbReference type="InterPro" id="IPR041445">
    <property type="entry name" value="AAA_lid_4"/>
</dbReference>
<protein>
    <submittedName>
        <fullName evidence="4">Holliday junction DNA helicase RuvB</fullName>
    </submittedName>
</protein>
<dbReference type="InterPro" id="IPR003593">
    <property type="entry name" value="AAA+_ATPase"/>
</dbReference>
<dbReference type="InterPro" id="IPR027417">
    <property type="entry name" value="P-loop_NTPase"/>
</dbReference>
<evidence type="ECO:0000313" key="4">
    <source>
        <dbReference type="EMBL" id="OGM90267.1"/>
    </source>
</evidence>
<dbReference type="InterPro" id="IPR004605">
    <property type="entry name" value="DNA_helicase_Holl-junc_RuvB"/>
</dbReference>
<accession>A0A1F8DNR7</accession>
<dbReference type="NCBIfam" id="NF000868">
    <property type="entry name" value="PRK00080.1"/>
    <property type="match status" value="1"/>
</dbReference>
<dbReference type="EMBL" id="MGIO01000004">
    <property type="protein sequence ID" value="OGM90267.1"/>
    <property type="molecule type" value="Genomic_DNA"/>
</dbReference>
<name>A0A1F8DNR7_9BACT</name>
<reference evidence="4 5" key="1">
    <citation type="journal article" date="2016" name="Nat. Commun.">
        <title>Thousands of microbial genomes shed light on interconnected biogeochemical processes in an aquifer system.</title>
        <authorList>
            <person name="Anantharaman K."/>
            <person name="Brown C.T."/>
            <person name="Hug L.A."/>
            <person name="Sharon I."/>
            <person name="Castelle C.J."/>
            <person name="Probst A.J."/>
            <person name="Thomas B.C."/>
            <person name="Singh A."/>
            <person name="Wilkins M.J."/>
            <person name="Karaoz U."/>
            <person name="Brodie E.L."/>
            <person name="Williams K.H."/>
            <person name="Hubbard S.S."/>
            <person name="Banfield J.F."/>
        </authorList>
    </citation>
    <scope>NUCLEOTIDE SEQUENCE [LARGE SCALE GENOMIC DNA]</scope>
</reference>
<dbReference type="HAMAP" id="MF_00016">
    <property type="entry name" value="DNA_HJ_migration_RuvB"/>
    <property type="match status" value="1"/>
</dbReference>
<dbReference type="Proteomes" id="UP000182002">
    <property type="component" value="Unassembled WGS sequence"/>
</dbReference>
<gene>
    <name evidence="4" type="ORF">A3J77_00210</name>
</gene>
<keyword evidence="4" id="KW-0378">Hydrolase</keyword>
<dbReference type="Pfam" id="PF17864">
    <property type="entry name" value="AAA_lid_4"/>
    <property type="match status" value="1"/>
</dbReference>
<dbReference type="GO" id="GO:0005524">
    <property type="term" value="F:ATP binding"/>
    <property type="evidence" value="ECO:0007669"/>
    <property type="project" value="UniProtKB-KW"/>
</dbReference>
<sequence length="281" mass="31115">MKKVKTLKKTSKKDEEFIDSALRPVSWNDYIGQEKIKKALALILAAAKKRRESADHLLFYGPAGLGKTTLANLAAKEMGANLKTATGTALQKLGDLAAVLSNLENGDILFIDEAHRIPRTIEEILYPAMEARKLCLMVGKGLASRIISIDLPAFTLIAATTRPSLLSNPLRSRFGGIFHFDYYDSGEIETIIKRSANLMGLNMNSGAILALAKASRFTPRTANRLLKRARDFSEVNNLETIDAEVINKTLKFFEVDELGLETCERDLLKAIIVRFHNRPVG</sequence>
<dbReference type="Pfam" id="PF05496">
    <property type="entry name" value="RuvB_N"/>
    <property type="match status" value="1"/>
</dbReference>
<feature type="non-terminal residue" evidence="4">
    <location>
        <position position="281"/>
    </location>
</feature>
<evidence type="ECO:0000259" key="3">
    <source>
        <dbReference type="SMART" id="SM00382"/>
    </source>
</evidence>
<keyword evidence="4" id="KW-0347">Helicase</keyword>
<dbReference type="AlphaFoldDB" id="A0A1F8DNR7"/>
<organism evidence="4 5">
    <name type="scientific">Candidatus Wolfebacteria bacterium RBG_13_41_7</name>
    <dbReference type="NCBI Taxonomy" id="1802554"/>
    <lineage>
        <taxon>Bacteria</taxon>
        <taxon>Candidatus Wolfeibacteriota</taxon>
    </lineage>
</organism>
<dbReference type="SUPFAM" id="SSF52540">
    <property type="entry name" value="P-loop containing nucleoside triphosphate hydrolases"/>
    <property type="match status" value="1"/>
</dbReference>
<dbReference type="GO" id="GO:0009378">
    <property type="term" value="F:four-way junction helicase activity"/>
    <property type="evidence" value="ECO:0007669"/>
    <property type="project" value="InterPro"/>
</dbReference>
<dbReference type="GO" id="GO:0006310">
    <property type="term" value="P:DNA recombination"/>
    <property type="evidence" value="ECO:0007669"/>
    <property type="project" value="InterPro"/>
</dbReference>
<keyword evidence="2" id="KW-0067">ATP-binding</keyword>
<dbReference type="Gene3D" id="1.10.8.60">
    <property type="match status" value="1"/>
</dbReference>
<dbReference type="Gene3D" id="3.40.50.300">
    <property type="entry name" value="P-loop containing nucleotide triphosphate hydrolases"/>
    <property type="match status" value="1"/>
</dbReference>
<dbReference type="GO" id="GO:0006281">
    <property type="term" value="P:DNA repair"/>
    <property type="evidence" value="ECO:0007669"/>
    <property type="project" value="InterPro"/>
</dbReference>